<sequence>MIVKQVSSKGKGSFKALAAYLLDVKNDGEKVEMYDFSNCPFDLVEENISYIKQMQELNQMVHSDKSLHLVVSFQEEEFPSQEVLADIEMELLKSLNMQEHHRLSVSHNNTNNFHLHIAINRLNPHSNLLVNPWKSKMKLQKKAEELEEKHKLKKDNHPVQLIVDEKVFIEEDNKSSNIKDNQYKDQEIHSGMKNLLTWIKEEALDEILEVLNHSTSTYEHLHDVLAKYNLELKSRANGLVIGDKQRKLFVKASDVHRSLSKGNLERRFGLFVESQSSVKAEKFFGKPKSFLWENYQKLMQERKVQKKSELSLEKESRLALRGSIKLKYKEQLAQLKINSKIPSTLKYQHRQIIYANQKEELQELSERFAQKRKDIHKQNRLYSYKEYLLEKALNGDEKALEALRRTTMSFKADENILRHPKGKVNHKLWKSLKVQITKEGKAVYEVEGNGKIIDTGAYLKVTVEDNDRAILTSLQMAKKKYGDVLDVQGSLEFKKRVMMVDERYALGIRFSDKAMKRIQEQGNKKGMGL</sequence>
<proteinExistence type="predicted"/>
<protein>
    <submittedName>
        <fullName evidence="5">DNA relaxase TraI</fullName>
    </submittedName>
</protein>
<dbReference type="AlphaFoldDB" id="A0A6S6U1B0"/>
<dbReference type="InterPro" id="IPR005094">
    <property type="entry name" value="Endonuclease_MobA/VirD2"/>
</dbReference>
<evidence type="ECO:0000259" key="3">
    <source>
        <dbReference type="Pfam" id="PF18821"/>
    </source>
</evidence>
<dbReference type="Pfam" id="PF18821">
    <property type="entry name" value="LPD7"/>
    <property type="match status" value="1"/>
</dbReference>
<feature type="domain" description="Large polyvalent protein-associated" evidence="3">
    <location>
        <begin position="432"/>
        <end position="521"/>
    </location>
</feature>
<dbReference type="EMBL" id="CACVAR010000390">
    <property type="protein sequence ID" value="CAA6825475.1"/>
    <property type="molecule type" value="Genomic_DNA"/>
</dbReference>
<feature type="coiled-coil region" evidence="1">
    <location>
        <begin position="354"/>
        <end position="381"/>
    </location>
</feature>
<name>A0A6S6U1B0_9BACT</name>
<dbReference type="NCBIfam" id="NF041893">
    <property type="entry name" value="TraI_MobP_relax"/>
    <property type="match status" value="1"/>
</dbReference>
<organism evidence="5">
    <name type="scientific">uncultured Sulfurovum sp</name>
    <dbReference type="NCBI Taxonomy" id="269237"/>
    <lineage>
        <taxon>Bacteria</taxon>
        <taxon>Pseudomonadati</taxon>
        <taxon>Campylobacterota</taxon>
        <taxon>Epsilonproteobacteria</taxon>
        <taxon>Campylobacterales</taxon>
        <taxon>Sulfurovaceae</taxon>
        <taxon>Sulfurovum</taxon>
        <taxon>environmental samples</taxon>
    </lineage>
</organism>
<dbReference type="Pfam" id="PF03432">
    <property type="entry name" value="Relaxase"/>
    <property type="match status" value="1"/>
</dbReference>
<feature type="domain" description="TraI-like middle" evidence="4">
    <location>
        <begin position="181"/>
        <end position="273"/>
    </location>
</feature>
<feature type="domain" description="MobA/VirD2-like nuclease" evidence="2">
    <location>
        <begin position="27"/>
        <end position="152"/>
    </location>
</feature>
<evidence type="ECO:0000259" key="2">
    <source>
        <dbReference type="Pfam" id="PF03432"/>
    </source>
</evidence>
<dbReference type="InterPro" id="IPR054462">
    <property type="entry name" value="TraI_M"/>
</dbReference>
<evidence type="ECO:0000259" key="4">
    <source>
        <dbReference type="Pfam" id="PF22863"/>
    </source>
</evidence>
<dbReference type="InterPro" id="IPR040677">
    <property type="entry name" value="LPD7"/>
</dbReference>
<evidence type="ECO:0000313" key="5">
    <source>
        <dbReference type="EMBL" id="CAA6825475.1"/>
    </source>
</evidence>
<dbReference type="InterPro" id="IPR049751">
    <property type="entry name" value="TraI/MobA_relaxases"/>
</dbReference>
<accession>A0A6S6U1B0</accession>
<keyword evidence="1" id="KW-0175">Coiled coil</keyword>
<dbReference type="Pfam" id="PF22863">
    <property type="entry name" value="TraI_middle"/>
    <property type="match status" value="1"/>
</dbReference>
<gene>
    <name evidence="5" type="ORF">HELGO_WM62790</name>
</gene>
<evidence type="ECO:0000256" key="1">
    <source>
        <dbReference type="SAM" id="Coils"/>
    </source>
</evidence>
<reference evidence="5" key="1">
    <citation type="submission" date="2020-01" db="EMBL/GenBank/DDBJ databases">
        <authorList>
            <person name="Meier V. D."/>
            <person name="Meier V D."/>
        </authorList>
    </citation>
    <scope>NUCLEOTIDE SEQUENCE</scope>
    <source>
        <strain evidence="5">HLG_WM_MAG_03</strain>
    </source>
</reference>